<dbReference type="Gene3D" id="1.10.4030.10">
    <property type="entry name" value="Porin chaperone SurA, peptide-binding domain"/>
    <property type="match status" value="1"/>
</dbReference>
<evidence type="ECO:0000313" key="12">
    <source>
        <dbReference type="Proteomes" id="UP000185680"/>
    </source>
</evidence>
<reference evidence="10 11" key="1">
    <citation type="submission" date="2016-02" db="EMBL/GenBank/DDBJ databases">
        <title>Draft genome sequence of Hydrogenophaga sp. LPB0072.</title>
        <authorList>
            <person name="Shin S.-K."/>
            <person name="Yi H."/>
        </authorList>
    </citation>
    <scope>NUCLEOTIDE SEQUENCE [LARGE SCALE GENOMIC DNA]</scope>
    <source>
        <strain evidence="10 11">LPB0072</strain>
    </source>
</reference>
<dbReference type="InterPro" id="IPR046357">
    <property type="entry name" value="PPIase_dom_sf"/>
</dbReference>
<dbReference type="EMBL" id="CP017476">
    <property type="protein sequence ID" value="AOW15190.1"/>
    <property type="molecule type" value="Genomic_DNA"/>
</dbReference>
<dbReference type="SUPFAM" id="SSF109998">
    <property type="entry name" value="Triger factor/SurA peptide-binding domain-like"/>
    <property type="match status" value="1"/>
</dbReference>
<evidence type="ECO:0000256" key="3">
    <source>
        <dbReference type="ARBA" id="ARBA00022764"/>
    </source>
</evidence>
<comment type="catalytic activity">
    <reaction evidence="7">
        <text>[protein]-peptidylproline (omega=180) = [protein]-peptidylproline (omega=0)</text>
        <dbReference type="Rhea" id="RHEA:16237"/>
        <dbReference type="Rhea" id="RHEA-COMP:10747"/>
        <dbReference type="Rhea" id="RHEA-COMP:10748"/>
        <dbReference type="ChEBI" id="CHEBI:83833"/>
        <dbReference type="ChEBI" id="CHEBI:83834"/>
        <dbReference type="EC" id="5.2.1.8"/>
    </reaction>
</comment>
<dbReference type="InterPro" id="IPR000297">
    <property type="entry name" value="PPIase_PpiC"/>
</dbReference>
<dbReference type="STRING" id="1763535.LPB072_22650"/>
<dbReference type="GO" id="GO:0050821">
    <property type="term" value="P:protein stabilization"/>
    <property type="evidence" value="ECO:0007669"/>
    <property type="project" value="InterPro"/>
</dbReference>
<comment type="domain">
    <text evidence="7">The PPIase activity resides only in the second parvulin domain. The N-terminal region and the C-terminal tail are necessary and sufficient for the chaperone activity of SurA. The PPIase activity is dispensable for SurA to function as a chaperone. The N-terminal region and the C-terminal tail are also required for porin recognition.</text>
</comment>
<accession>A0A167GCY2</accession>
<evidence type="ECO:0000259" key="8">
    <source>
        <dbReference type="PROSITE" id="PS50198"/>
    </source>
</evidence>
<dbReference type="GO" id="GO:0006457">
    <property type="term" value="P:protein folding"/>
    <property type="evidence" value="ECO:0007669"/>
    <property type="project" value="UniProtKB-UniRule"/>
</dbReference>
<evidence type="ECO:0000256" key="7">
    <source>
        <dbReference type="HAMAP-Rule" id="MF_01183"/>
    </source>
</evidence>
<feature type="domain" description="PpiC" evidence="8">
    <location>
        <begin position="307"/>
        <end position="406"/>
    </location>
</feature>
<name>A0A167GCY2_9BURK</name>
<dbReference type="InterPro" id="IPR050280">
    <property type="entry name" value="OMP_Chaperone_SurA"/>
</dbReference>
<dbReference type="GO" id="GO:0042277">
    <property type="term" value="F:peptide binding"/>
    <property type="evidence" value="ECO:0007669"/>
    <property type="project" value="InterPro"/>
</dbReference>
<dbReference type="AlphaFoldDB" id="A0A167GCY2"/>
<evidence type="ECO:0000313" key="10">
    <source>
        <dbReference type="EMBL" id="OAD39278.1"/>
    </source>
</evidence>
<comment type="subcellular location">
    <subcellularLocation>
        <location evidence="7">Periplasm</location>
    </subcellularLocation>
    <text evidence="7">Is capable of associating with the outer membrane.</text>
</comment>
<organism evidence="9 12">
    <name type="scientific">Hydrogenophaga crassostreae</name>
    <dbReference type="NCBI Taxonomy" id="1763535"/>
    <lineage>
        <taxon>Bacteria</taxon>
        <taxon>Pseudomonadati</taxon>
        <taxon>Pseudomonadota</taxon>
        <taxon>Betaproteobacteria</taxon>
        <taxon>Burkholderiales</taxon>
        <taxon>Comamonadaceae</taxon>
        <taxon>Hydrogenophaga</taxon>
    </lineage>
</organism>
<dbReference type="RefSeq" id="WP_066096536.1">
    <property type="nucleotide sequence ID" value="NZ_CP017476.1"/>
</dbReference>
<feature type="domain" description="PpiC" evidence="8">
    <location>
        <begin position="195"/>
        <end position="296"/>
    </location>
</feature>
<dbReference type="Gene3D" id="3.10.50.40">
    <property type="match status" value="2"/>
</dbReference>
<keyword evidence="5 7" id="KW-0143">Chaperone</keyword>
<dbReference type="GO" id="GO:0051082">
    <property type="term" value="F:unfolded protein binding"/>
    <property type="evidence" value="ECO:0007669"/>
    <property type="project" value="UniProtKB-UniRule"/>
</dbReference>
<dbReference type="InterPro" id="IPR023058">
    <property type="entry name" value="PPIase_PpiC_CS"/>
</dbReference>
<dbReference type="InterPro" id="IPR015391">
    <property type="entry name" value="SurA_N"/>
</dbReference>
<evidence type="ECO:0000256" key="4">
    <source>
        <dbReference type="ARBA" id="ARBA00023110"/>
    </source>
</evidence>
<dbReference type="GO" id="GO:0043165">
    <property type="term" value="P:Gram-negative-bacterium-type cell outer membrane assembly"/>
    <property type="evidence" value="ECO:0007669"/>
    <property type="project" value="InterPro"/>
</dbReference>
<dbReference type="HAMAP" id="MF_01183">
    <property type="entry name" value="Chaperone_SurA"/>
    <property type="match status" value="1"/>
</dbReference>
<dbReference type="InterPro" id="IPR027304">
    <property type="entry name" value="Trigger_fact/SurA_dom_sf"/>
</dbReference>
<dbReference type="Pfam" id="PF09312">
    <property type="entry name" value="SurA_N"/>
    <property type="match status" value="1"/>
</dbReference>
<dbReference type="Proteomes" id="UP000185657">
    <property type="component" value="Unassembled WGS sequence"/>
</dbReference>
<evidence type="ECO:0000256" key="2">
    <source>
        <dbReference type="ARBA" id="ARBA00022737"/>
    </source>
</evidence>
<dbReference type="KEGG" id="hyl:LPB072_22650"/>
<dbReference type="EMBL" id="LVWD01000043">
    <property type="protein sequence ID" value="OAD39278.1"/>
    <property type="molecule type" value="Genomic_DNA"/>
</dbReference>
<dbReference type="OrthoDB" id="14196at2"/>
<feature type="signal peptide" evidence="7">
    <location>
        <begin position="1"/>
        <end position="25"/>
    </location>
</feature>
<sequence length="455" mass="50049" precursor="true">MTLAVRKILWPLLAAGCALSLSAVAQPLRLSASLNTDVGTVASQVDGRTVDYIVALVNSEPVTNNEVRQRLLRIEQQMTQQGTALPPRDELAQRVLELLVSERAQLQDAAELGLSVDDAALAQAEQALAAQNQLGLEAFRQRIVAQGMDLNRFRNELRSQLLLRKVRDRETERVRVNNAEIDRHIEELNARNPEGGETLLRHVLIKVPESVDAETAQSAQAKAQSVAARARSGEDFAALAREVSDAPEGATGGSFGWRTASQLPTLFVQSTKGLPVGGVSEPFRSPAGWHVLKVDDRRQSVAPELMVVKTRTSHILLRVGPQLSQEAAIARLADMREKVIKGQATFESLARQFSQDGSASQGGDLGWVAPGQFVPEFEAVMDRLSPGELSQPTVSRFGVHLIRLDNREQVAMTTEQQREAVRNVLRDQKAEEALQIWAQNVRARAYVEFRDPPRP</sequence>
<evidence type="ECO:0000313" key="9">
    <source>
        <dbReference type="EMBL" id="AOW15190.1"/>
    </source>
</evidence>
<protein>
    <recommendedName>
        <fullName evidence="7">Chaperone SurA</fullName>
    </recommendedName>
    <alternativeName>
        <fullName evidence="7">Peptidyl-prolyl cis-trans isomerase SurA</fullName>
        <shortName evidence="7">PPIase SurA</shortName>
        <ecNumber evidence="7">5.2.1.8</ecNumber>
    </alternativeName>
    <alternativeName>
        <fullName evidence="7">Rotamase SurA</fullName>
    </alternativeName>
</protein>
<reference evidence="9 12" key="2">
    <citation type="submission" date="2016-10" db="EMBL/GenBank/DDBJ databases">
        <title>Hydorgenophaga sp. LPB0072 isolated from gastropod.</title>
        <authorList>
            <person name="Kim E."/>
            <person name="Yi H."/>
        </authorList>
    </citation>
    <scope>NUCLEOTIDE SEQUENCE [LARGE SCALE GENOMIC DNA]</scope>
    <source>
        <strain evidence="9 12">LPB0072</strain>
    </source>
</reference>
<keyword evidence="4 7" id="KW-0697">Rotamase</keyword>
<dbReference type="PROSITE" id="PS01096">
    <property type="entry name" value="PPIC_PPIASE_1"/>
    <property type="match status" value="1"/>
</dbReference>
<evidence type="ECO:0000256" key="6">
    <source>
        <dbReference type="ARBA" id="ARBA00023235"/>
    </source>
</evidence>
<keyword evidence="1 7" id="KW-0732">Signal</keyword>
<evidence type="ECO:0000313" key="11">
    <source>
        <dbReference type="Proteomes" id="UP000185657"/>
    </source>
</evidence>
<feature type="chain" id="PRO_5041748204" description="Chaperone SurA" evidence="7">
    <location>
        <begin position="26"/>
        <end position="455"/>
    </location>
</feature>
<gene>
    <name evidence="7" type="primary">surA</name>
    <name evidence="9" type="ORF">LPB072_22650</name>
    <name evidence="10" type="ORF">LPB72_22035</name>
</gene>
<evidence type="ECO:0000256" key="1">
    <source>
        <dbReference type="ARBA" id="ARBA00022729"/>
    </source>
</evidence>
<dbReference type="PROSITE" id="PS50198">
    <property type="entry name" value="PPIC_PPIASE_2"/>
    <property type="match status" value="2"/>
</dbReference>
<dbReference type="Proteomes" id="UP000185680">
    <property type="component" value="Chromosome"/>
</dbReference>
<keyword evidence="3 7" id="KW-0574">Periplasm</keyword>
<dbReference type="EC" id="5.2.1.8" evidence="7"/>
<keyword evidence="2 7" id="KW-0677">Repeat</keyword>
<dbReference type="PANTHER" id="PTHR47637">
    <property type="entry name" value="CHAPERONE SURA"/>
    <property type="match status" value="1"/>
</dbReference>
<proteinExistence type="inferred from homology"/>
<dbReference type="GO" id="GO:0030288">
    <property type="term" value="C:outer membrane-bounded periplasmic space"/>
    <property type="evidence" value="ECO:0007669"/>
    <property type="project" value="InterPro"/>
</dbReference>
<dbReference type="PANTHER" id="PTHR47637:SF1">
    <property type="entry name" value="CHAPERONE SURA"/>
    <property type="match status" value="1"/>
</dbReference>
<keyword evidence="6 7" id="KW-0413">Isomerase</keyword>
<dbReference type="Pfam" id="PF00639">
    <property type="entry name" value="Rotamase"/>
    <property type="match status" value="2"/>
</dbReference>
<dbReference type="SUPFAM" id="SSF54534">
    <property type="entry name" value="FKBP-like"/>
    <property type="match status" value="2"/>
</dbReference>
<keyword evidence="11" id="KW-1185">Reference proteome</keyword>
<comment type="function">
    <text evidence="7">Chaperone involved in the correct folding and assembly of outer membrane proteins. Recognizes specific patterns of aromatic residues and the orientation of their side chains, which are found more frequently in integral outer membrane proteins. May act in both early periplasmic and late outer membrane-associated steps of protein maturation.</text>
</comment>
<dbReference type="InterPro" id="IPR023034">
    <property type="entry name" value="PPIase_SurA"/>
</dbReference>
<dbReference type="GO" id="GO:0003755">
    <property type="term" value="F:peptidyl-prolyl cis-trans isomerase activity"/>
    <property type="evidence" value="ECO:0007669"/>
    <property type="project" value="UniProtKB-UniRule"/>
</dbReference>
<evidence type="ECO:0000256" key="5">
    <source>
        <dbReference type="ARBA" id="ARBA00023186"/>
    </source>
</evidence>